<comment type="similarity">
    <text evidence="1">Belongs to the arginase family. Agmatinase subfamily.</text>
</comment>
<gene>
    <name evidence="6" type="primary">speB</name>
    <name evidence="6" type="ORF">K8344_06325</name>
</gene>
<dbReference type="InterPro" id="IPR020855">
    <property type="entry name" value="Ureohydrolase_Mn_BS"/>
</dbReference>
<accession>A0A9X1R1T9</accession>
<keyword evidence="2 4" id="KW-0479">Metal-binding</keyword>
<dbReference type="InterPro" id="IPR023696">
    <property type="entry name" value="Ureohydrolase_dom_sf"/>
</dbReference>
<keyword evidence="4" id="KW-0464">Manganese</keyword>
<feature type="binding site" evidence="4">
    <location>
        <position position="135"/>
    </location>
    <ligand>
        <name>Mn(2+)</name>
        <dbReference type="ChEBI" id="CHEBI:29035"/>
        <label>1</label>
    </ligand>
</feature>
<dbReference type="PIRSF" id="PIRSF036979">
    <property type="entry name" value="Arginase"/>
    <property type="match status" value="1"/>
</dbReference>
<dbReference type="AlphaFoldDB" id="A0A9X1R1T9"/>
<evidence type="ECO:0000313" key="7">
    <source>
        <dbReference type="Proteomes" id="UP001139462"/>
    </source>
</evidence>
<evidence type="ECO:0000313" key="6">
    <source>
        <dbReference type="EMBL" id="MCG2430729.1"/>
    </source>
</evidence>
<evidence type="ECO:0000256" key="2">
    <source>
        <dbReference type="ARBA" id="ARBA00022723"/>
    </source>
</evidence>
<comment type="caution">
    <text evidence="6">The sequence shown here is derived from an EMBL/GenBank/DDBJ whole genome shotgun (WGS) entry which is preliminary data.</text>
</comment>
<dbReference type="EMBL" id="JAIRBB010000003">
    <property type="protein sequence ID" value="MCG2430729.1"/>
    <property type="molecule type" value="Genomic_DNA"/>
</dbReference>
<dbReference type="PROSITE" id="PS01053">
    <property type="entry name" value="ARGINASE_1"/>
    <property type="match status" value="1"/>
</dbReference>
<organism evidence="6 7">
    <name type="scientific">Aequorivita xiaoshiensis</name>
    <dbReference type="NCBI Taxonomy" id="2874476"/>
    <lineage>
        <taxon>Bacteria</taxon>
        <taxon>Pseudomonadati</taxon>
        <taxon>Bacteroidota</taxon>
        <taxon>Flavobacteriia</taxon>
        <taxon>Flavobacteriales</taxon>
        <taxon>Flavobacteriaceae</taxon>
        <taxon>Aequorivita</taxon>
    </lineage>
</organism>
<evidence type="ECO:0000256" key="3">
    <source>
        <dbReference type="ARBA" id="ARBA00022801"/>
    </source>
</evidence>
<dbReference type="GO" id="GO:0008783">
    <property type="term" value="F:agmatinase activity"/>
    <property type="evidence" value="ECO:0007669"/>
    <property type="project" value="UniProtKB-EC"/>
</dbReference>
<keyword evidence="7" id="KW-1185">Reference proteome</keyword>
<dbReference type="RefSeq" id="WP_237607894.1">
    <property type="nucleotide sequence ID" value="NZ_JAIRBB010000003.1"/>
</dbReference>
<dbReference type="Pfam" id="PF00491">
    <property type="entry name" value="Arginase"/>
    <property type="match status" value="1"/>
</dbReference>
<feature type="binding site" evidence="4">
    <location>
        <position position="131"/>
    </location>
    <ligand>
        <name>Mn(2+)</name>
        <dbReference type="ChEBI" id="CHEBI:29035"/>
        <label>1</label>
    </ligand>
</feature>
<dbReference type="NCBIfam" id="TIGR01230">
    <property type="entry name" value="agmatinase"/>
    <property type="match status" value="1"/>
</dbReference>
<proteinExistence type="inferred from homology"/>
<evidence type="ECO:0000256" key="5">
    <source>
        <dbReference type="RuleBase" id="RU003684"/>
    </source>
</evidence>
<feature type="binding site" evidence="4">
    <location>
        <position position="133"/>
    </location>
    <ligand>
        <name>Mn(2+)</name>
        <dbReference type="ChEBI" id="CHEBI:29035"/>
        <label>1</label>
    </ligand>
</feature>
<dbReference type="Gene3D" id="3.40.800.10">
    <property type="entry name" value="Ureohydrolase domain"/>
    <property type="match status" value="1"/>
</dbReference>
<dbReference type="PANTHER" id="PTHR11358">
    <property type="entry name" value="ARGINASE/AGMATINASE"/>
    <property type="match status" value="1"/>
</dbReference>
<evidence type="ECO:0000256" key="1">
    <source>
        <dbReference type="ARBA" id="ARBA00009227"/>
    </source>
</evidence>
<dbReference type="InterPro" id="IPR005925">
    <property type="entry name" value="Agmatinase-rel"/>
</dbReference>
<reference evidence="6" key="1">
    <citation type="submission" date="2021-09" db="EMBL/GenBank/DDBJ databases">
        <title>Genome of Aequorivita sp. strain F64183.</title>
        <authorList>
            <person name="Wang Y."/>
        </authorList>
    </citation>
    <scope>NUCLEOTIDE SEQUENCE</scope>
    <source>
        <strain evidence="6">F64183</strain>
    </source>
</reference>
<dbReference type="InterPro" id="IPR006035">
    <property type="entry name" value="Ureohydrolase"/>
</dbReference>
<dbReference type="EC" id="3.5.3.11" evidence="6"/>
<dbReference type="PANTHER" id="PTHR11358:SF26">
    <property type="entry name" value="GUANIDINO ACID HYDROLASE, MITOCHONDRIAL"/>
    <property type="match status" value="1"/>
</dbReference>
<dbReference type="SUPFAM" id="SSF52768">
    <property type="entry name" value="Arginase/deacetylase"/>
    <property type="match status" value="1"/>
</dbReference>
<feature type="binding site" evidence="4">
    <location>
        <position position="210"/>
    </location>
    <ligand>
        <name>Mn(2+)</name>
        <dbReference type="ChEBI" id="CHEBI:29035"/>
        <label>1</label>
    </ligand>
</feature>
<name>A0A9X1R1T9_9FLAO</name>
<dbReference type="GO" id="GO:0033389">
    <property type="term" value="P:putrescine biosynthetic process from arginine, via agmatine"/>
    <property type="evidence" value="ECO:0007669"/>
    <property type="project" value="TreeGrafter"/>
</dbReference>
<feature type="binding site" evidence="4">
    <location>
        <position position="108"/>
    </location>
    <ligand>
        <name>Mn(2+)</name>
        <dbReference type="ChEBI" id="CHEBI:29035"/>
        <label>1</label>
    </ligand>
</feature>
<dbReference type="CDD" id="cd11593">
    <property type="entry name" value="Agmatinase-like_2"/>
    <property type="match status" value="1"/>
</dbReference>
<dbReference type="PROSITE" id="PS51409">
    <property type="entry name" value="ARGINASE_2"/>
    <property type="match status" value="1"/>
</dbReference>
<dbReference type="GO" id="GO:0046872">
    <property type="term" value="F:metal ion binding"/>
    <property type="evidence" value="ECO:0007669"/>
    <property type="project" value="UniProtKB-KW"/>
</dbReference>
<feature type="binding site" evidence="4">
    <location>
        <position position="212"/>
    </location>
    <ligand>
        <name>Mn(2+)</name>
        <dbReference type="ChEBI" id="CHEBI:29035"/>
        <label>1</label>
    </ligand>
</feature>
<keyword evidence="3 5" id="KW-0378">Hydrolase</keyword>
<comment type="cofactor">
    <cofactor evidence="4">
        <name>Mn(2+)</name>
        <dbReference type="ChEBI" id="CHEBI:29035"/>
    </cofactor>
    <text evidence="4">Binds 2 manganese ions per subunit.</text>
</comment>
<sequence>MSTKTYAGIPQQYAALETSKIVLIPVPYDGTSTWQKGADKGPDAFLDASENMELYDIETQSEVYKQGVYLADAITENSSPEAMVDAVHKITKDYIKRNKFVTLFGGEHSISIGSIRAFNECFDNLTVLHIDAHADLREEYEGTKCNHACAVYEASQNTNLVQVGIRSMDVTETRVMDVEKVFFAHDMVKDEYWIDKVIEALGENVFITFDLDAFDPSILPSTGTPEPGGLLWYETLDFLKQVFEEKNVVGFDIVELCPKEDEKSSDFVAAKLYYKMLSYKFEGVEEVDDFENNFNISIPTDSGKKGNSKFNTEEDEY</sequence>
<evidence type="ECO:0000256" key="4">
    <source>
        <dbReference type="PIRSR" id="PIRSR036979-1"/>
    </source>
</evidence>
<protein>
    <submittedName>
        <fullName evidence="6">Agmatinase</fullName>
        <ecNumber evidence="6">3.5.3.11</ecNumber>
    </submittedName>
</protein>
<dbReference type="Proteomes" id="UP001139462">
    <property type="component" value="Unassembled WGS sequence"/>
</dbReference>